<dbReference type="InterPro" id="IPR027359">
    <property type="entry name" value="Volt_channel_dom_sf"/>
</dbReference>
<evidence type="ECO:0000256" key="7">
    <source>
        <dbReference type="ARBA" id="ARBA00023065"/>
    </source>
</evidence>
<evidence type="ECO:0000256" key="4">
    <source>
        <dbReference type="ARBA" id="ARBA00022737"/>
    </source>
</evidence>
<dbReference type="PROSITE" id="PS00018">
    <property type="entry name" value="EF_HAND_1"/>
    <property type="match status" value="1"/>
</dbReference>
<name>A0A6G0WAA3_9STRA</name>
<protein>
    <recommendedName>
        <fullName evidence="13">EF-hand domain-containing protein</fullName>
    </recommendedName>
</protein>
<dbReference type="InterPro" id="IPR043203">
    <property type="entry name" value="VGCC_Ca_Na"/>
</dbReference>
<reference evidence="14 15" key="1">
    <citation type="submission" date="2019-07" db="EMBL/GenBank/DDBJ databases">
        <title>Genomics analysis of Aphanomyces spp. identifies a new class of oomycete effector associated with host adaptation.</title>
        <authorList>
            <person name="Gaulin E."/>
        </authorList>
    </citation>
    <scope>NUCLEOTIDE SEQUENCE [LARGE SCALE GENOMIC DNA]</scope>
    <source>
        <strain evidence="14 15">ATCC 201684</strain>
    </source>
</reference>
<dbReference type="PANTHER" id="PTHR10037">
    <property type="entry name" value="VOLTAGE-GATED CATION CHANNEL CALCIUM AND SODIUM"/>
    <property type="match status" value="1"/>
</dbReference>
<dbReference type="InterPro" id="IPR002048">
    <property type="entry name" value="EF_hand_dom"/>
</dbReference>
<proteinExistence type="predicted"/>
<feature type="transmembrane region" description="Helical" evidence="12">
    <location>
        <begin position="128"/>
        <end position="151"/>
    </location>
</feature>
<feature type="region of interest" description="Disordered" evidence="11">
    <location>
        <begin position="1625"/>
        <end position="1659"/>
    </location>
</feature>
<feature type="transmembrane region" description="Helical" evidence="12">
    <location>
        <begin position="484"/>
        <end position="502"/>
    </location>
</feature>
<dbReference type="Gene3D" id="1.20.120.350">
    <property type="entry name" value="Voltage-gated potassium channels. Chain C"/>
    <property type="match status" value="4"/>
</dbReference>
<dbReference type="GO" id="GO:0022843">
    <property type="term" value="F:voltage-gated monoatomic cation channel activity"/>
    <property type="evidence" value="ECO:0007669"/>
    <property type="project" value="UniProtKB-ARBA"/>
</dbReference>
<feature type="transmembrane region" description="Helical" evidence="12">
    <location>
        <begin position="378"/>
        <end position="401"/>
    </location>
</feature>
<dbReference type="SUPFAM" id="SSF81324">
    <property type="entry name" value="Voltage-gated potassium channels"/>
    <property type="match status" value="4"/>
</dbReference>
<dbReference type="InterPro" id="IPR005821">
    <property type="entry name" value="Ion_trans_dom"/>
</dbReference>
<feature type="compositionally biased region" description="Polar residues" evidence="11">
    <location>
        <begin position="1627"/>
        <end position="1640"/>
    </location>
</feature>
<dbReference type="GO" id="GO:0005248">
    <property type="term" value="F:voltage-gated sodium channel activity"/>
    <property type="evidence" value="ECO:0007669"/>
    <property type="project" value="TreeGrafter"/>
</dbReference>
<dbReference type="EMBL" id="VJMJ01000273">
    <property type="protein sequence ID" value="KAF0724290.1"/>
    <property type="molecule type" value="Genomic_DNA"/>
</dbReference>
<keyword evidence="8 12" id="KW-0472">Membrane</keyword>
<evidence type="ECO:0000313" key="15">
    <source>
        <dbReference type="Proteomes" id="UP000481153"/>
    </source>
</evidence>
<feature type="transmembrane region" description="Helical" evidence="12">
    <location>
        <begin position="1204"/>
        <end position="1225"/>
    </location>
</feature>
<evidence type="ECO:0000259" key="13">
    <source>
        <dbReference type="PROSITE" id="PS50222"/>
    </source>
</evidence>
<gene>
    <name evidence="14" type="ORF">Ae201684_016955</name>
</gene>
<dbReference type="Gene3D" id="1.10.238.10">
    <property type="entry name" value="EF-hand"/>
    <property type="match status" value="1"/>
</dbReference>
<evidence type="ECO:0000256" key="10">
    <source>
        <dbReference type="ARBA" id="ARBA00023303"/>
    </source>
</evidence>
<evidence type="ECO:0000256" key="1">
    <source>
        <dbReference type="ARBA" id="ARBA00004141"/>
    </source>
</evidence>
<keyword evidence="9" id="KW-0325">Glycoprotein</keyword>
<feature type="transmembrane region" description="Helical" evidence="12">
    <location>
        <begin position="1318"/>
        <end position="1343"/>
    </location>
</feature>
<dbReference type="Pfam" id="PF00520">
    <property type="entry name" value="Ion_trans"/>
    <property type="match status" value="4"/>
</dbReference>
<dbReference type="InterPro" id="IPR031649">
    <property type="entry name" value="GPHH_dom"/>
</dbReference>
<feature type="transmembrane region" description="Helical" evidence="12">
    <location>
        <begin position="522"/>
        <end position="543"/>
    </location>
</feature>
<evidence type="ECO:0000256" key="8">
    <source>
        <dbReference type="ARBA" id="ARBA00023136"/>
    </source>
</evidence>
<keyword evidence="7" id="KW-0406">Ion transport</keyword>
<evidence type="ECO:0000256" key="12">
    <source>
        <dbReference type="SAM" id="Phobius"/>
    </source>
</evidence>
<accession>A0A6G0WAA3</accession>
<dbReference type="PROSITE" id="PS50222">
    <property type="entry name" value="EF_HAND_2"/>
    <property type="match status" value="1"/>
</dbReference>
<feature type="transmembrane region" description="Helical" evidence="12">
    <location>
        <begin position="820"/>
        <end position="837"/>
    </location>
</feature>
<feature type="transmembrane region" description="Helical" evidence="12">
    <location>
        <begin position="1436"/>
        <end position="1457"/>
    </location>
</feature>
<evidence type="ECO:0000256" key="11">
    <source>
        <dbReference type="SAM" id="MobiDB-lite"/>
    </source>
</evidence>
<evidence type="ECO:0000256" key="2">
    <source>
        <dbReference type="ARBA" id="ARBA00022448"/>
    </source>
</evidence>
<keyword evidence="15" id="KW-1185">Reference proteome</keyword>
<keyword evidence="3 12" id="KW-0812">Transmembrane</keyword>
<feature type="transmembrane region" description="Helical" evidence="12">
    <location>
        <begin position="95"/>
        <end position="116"/>
    </location>
</feature>
<feature type="transmembrane region" description="Helical" evidence="12">
    <location>
        <begin position="954"/>
        <end position="973"/>
    </location>
</feature>
<feature type="transmembrane region" description="Helical" evidence="12">
    <location>
        <begin position="348"/>
        <end position="366"/>
    </location>
</feature>
<feature type="transmembrane region" description="Helical" evidence="12">
    <location>
        <begin position="888"/>
        <end position="905"/>
    </location>
</feature>
<feature type="transmembrane region" description="Helical" evidence="12">
    <location>
        <begin position="1269"/>
        <end position="1297"/>
    </location>
</feature>
<feature type="transmembrane region" description="Helical" evidence="12">
    <location>
        <begin position="54"/>
        <end position="75"/>
    </location>
</feature>
<dbReference type="GO" id="GO:0005509">
    <property type="term" value="F:calcium ion binding"/>
    <property type="evidence" value="ECO:0007669"/>
    <property type="project" value="InterPro"/>
</dbReference>
<keyword evidence="2" id="KW-0813">Transport</keyword>
<evidence type="ECO:0000313" key="14">
    <source>
        <dbReference type="EMBL" id="KAF0724290.1"/>
    </source>
</evidence>
<feature type="transmembrane region" description="Helical" evidence="12">
    <location>
        <begin position="612"/>
        <end position="635"/>
    </location>
</feature>
<evidence type="ECO:0000256" key="9">
    <source>
        <dbReference type="ARBA" id="ARBA00023180"/>
    </source>
</evidence>
<dbReference type="Gene3D" id="1.10.287.70">
    <property type="match status" value="4"/>
</dbReference>
<dbReference type="PANTHER" id="PTHR10037:SF62">
    <property type="entry name" value="SODIUM CHANNEL PROTEIN 60E"/>
    <property type="match status" value="1"/>
</dbReference>
<keyword evidence="5" id="KW-0851">Voltage-gated channel</keyword>
<dbReference type="Pfam" id="PF16905">
    <property type="entry name" value="GPHH"/>
    <property type="match status" value="1"/>
</dbReference>
<dbReference type="FunFam" id="1.20.120.350:FF:000009">
    <property type="entry name" value="Voltage-dependent T-type calcium channel subunit alpha"/>
    <property type="match status" value="2"/>
</dbReference>
<evidence type="ECO:0000256" key="5">
    <source>
        <dbReference type="ARBA" id="ARBA00022882"/>
    </source>
</evidence>
<keyword evidence="4" id="KW-0677">Repeat</keyword>
<feature type="transmembrane region" description="Helical" evidence="12">
    <location>
        <begin position="171"/>
        <end position="200"/>
    </location>
</feature>
<feature type="transmembrane region" description="Helical" evidence="12">
    <location>
        <begin position="1125"/>
        <end position="1146"/>
    </location>
</feature>
<feature type="transmembrane region" description="Helical" evidence="12">
    <location>
        <begin position="697"/>
        <end position="721"/>
    </location>
</feature>
<organism evidence="14 15">
    <name type="scientific">Aphanomyces euteiches</name>
    <dbReference type="NCBI Taxonomy" id="100861"/>
    <lineage>
        <taxon>Eukaryota</taxon>
        <taxon>Sar</taxon>
        <taxon>Stramenopiles</taxon>
        <taxon>Oomycota</taxon>
        <taxon>Saprolegniomycetes</taxon>
        <taxon>Saprolegniales</taxon>
        <taxon>Verrucalvaceae</taxon>
        <taxon>Aphanomyces</taxon>
    </lineage>
</organism>
<feature type="transmembrane region" description="Helical" evidence="12">
    <location>
        <begin position="1237"/>
        <end position="1257"/>
    </location>
</feature>
<dbReference type="Proteomes" id="UP000481153">
    <property type="component" value="Unassembled WGS sequence"/>
</dbReference>
<evidence type="ECO:0000256" key="6">
    <source>
        <dbReference type="ARBA" id="ARBA00022989"/>
    </source>
</evidence>
<keyword evidence="6 12" id="KW-1133">Transmembrane helix</keyword>
<evidence type="ECO:0000256" key="3">
    <source>
        <dbReference type="ARBA" id="ARBA00022692"/>
    </source>
</evidence>
<dbReference type="VEuPathDB" id="FungiDB:AeMF1_021509"/>
<comment type="subcellular location">
    <subcellularLocation>
        <location evidence="1">Membrane</location>
        <topology evidence="1">Multi-pass membrane protein</topology>
    </subcellularLocation>
</comment>
<feature type="transmembrane region" description="Helical" evidence="12">
    <location>
        <begin position="857"/>
        <end position="876"/>
    </location>
</feature>
<sequence>MGSDKYETNGKLKAEKEPAYLKKFQRISLGCLTTKHPIRRLCIKIVTWKWFDRLIVSCVIFNTVILALTDYTHAWEDGPNGTIWINGFIDKCNTISFYIFLIEALLKIIAMGFCFGKNAYMSEGWNRLDFIIVTSGLLSIMNIKGVKVGFIRVLRVMRPLRTLHSLPGLKILTNCLLASLPALANVFVLLMFCMLVFGILGMEIYRGSYHFRCRITPYPVALPPNGTYNYPPDPSYIAMVRANPELFPCRLPDGTQIDQDHAVWDTPQDCFWPIDDSEVIPQVCNEQKDIGRQCIVPGTICGSNFDNRGNPRFNYLLLPPWNGNANDDALFNSNLNYGLPSFDNLGRAWLILLQTITASGWMVLTQTTQATASPVVGAIYFTGLLYIGMCFLLQLNMAVLFTEFEKAKDHQARLLEKERERQSRMLSNMPVVPRKRSFELTGSSMIKRMSAIASGHGDVIVQSAMARRYQALQQCISKIVASKIFANSGLVITVANILVLASDYHDIRAEIKTGYEIANFTFMIYFGVESALKIIGLGLKPFWMDKFNRFDLITFLMGVVEAAISPPAFIDGTPGGGGFFTAFRAARAFKIARMWKSLNQLLSAIISSMGEILNFLLFLLLFMLIFSLVGMELFATKYQFDPDNFYMPFNNSNPQTRLHRSNFDSIVWAAFTVFQILTYDNFPAVMYDGWISVGAWSPFYCSLVIILGVFVVMNMFSAILVQSVMDGNDEDNEDDDMDDQDIIPMSHGKSRSGTVTMRAKSLRVAQRAMRLLLRLNIPEPGDDIPTIDDPPPNNGKSLMIFSPSNPIRQTCNFILHRREYTWILSFIIFVSCVGTAFDSPLLDPSSGIGQVLDKSNLVFAVIFSTEMAINVIARGLIFGSDAYIKDSWRLLDGFIVFVSVLPYFWSTSKSGALTGLRSLRAFRALRPLRVINNIPSLKVVVNTLFRCIPDMGRALLFAFFMLFLFGLMALSLFKGATYSCSISPYNYGLGTGNPANPPWFPSDYTGDYNVIDISTLQALDVMTFPIPWSNMTSAQRDPFLPVWNQSGCGPFADDYTPTSRDICLCFANQNGTTWLPQAPQRFDNIFYAIAGLFELTTMEGWTSTCLAAIDAVGENMQPITNHNPLVILFWWIYMIICAFFITNLFIGVLCDSFTRETYGSMMTDEQIQWVKLQNKVLALSPLRVFPCPKHPIRAFSYRIATFMYFEHFITLVILVNTTCMAVQVFGQSQATETALSTMNTVFSVIFTLEAAVKLIAFGKVYFEDSWNRFDFVIVVFTLTSFILAAMNVNVGSAATVIRVFRVGRALRLIKKAKIMKNLFDTLIVSLPAVMNVVSLLSLLYYIFAAVAVQLFAKTAFNDDMINENQNFRNFWMAFQTLIGFSTGENWDNFTWEVYNQVPATNPTCEDRPFNASMCGYNNSYGCIPLDGCGNSLILPFMYLFFLIMGYIGINLFSGIVVDAIGDSSSDCPVNVNTLTEFSDRWAKFDPSGSGLITAEELTDFLYTVYPPFGFKGVPGFTRRRVVIAIGDLGIPIYDKQYVHFKDVPRALVQRVLAEGNREKHAEITRVMEEKGINKQFDEMWFRTHGKKHQNVLENRKTTPVREYSATLIIQRFLARVRLERERKTNLSRRQSASLIGNQRDLQVESMEVNGDDAHNHHRQ</sequence>
<dbReference type="GO" id="GO:0001518">
    <property type="term" value="C:voltage-gated sodium channel complex"/>
    <property type="evidence" value="ECO:0007669"/>
    <property type="project" value="TreeGrafter"/>
</dbReference>
<dbReference type="InterPro" id="IPR018247">
    <property type="entry name" value="EF_Hand_1_Ca_BS"/>
</dbReference>
<comment type="caution">
    <text evidence="14">The sequence shown here is derived from an EMBL/GenBank/DDBJ whole genome shotgun (WGS) entry which is preliminary data.</text>
</comment>
<keyword evidence="10" id="KW-0407">Ion channel</keyword>
<feature type="domain" description="EF-hand" evidence="13">
    <location>
        <begin position="1472"/>
        <end position="1507"/>
    </location>
</feature>